<reference evidence="5" key="2">
    <citation type="journal article" date="2024" name="Plant">
        <title>Genomic evolution and insights into agronomic trait innovations of Sesamum species.</title>
        <authorList>
            <person name="Miao H."/>
            <person name="Wang L."/>
            <person name="Qu L."/>
            <person name="Liu H."/>
            <person name="Sun Y."/>
            <person name="Le M."/>
            <person name="Wang Q."/>
            <person name="Wei S."/>
            <person name="Zheng Y."/>
            <person name="Lin W."/>
            <person name="Duan Y."/>
            <person name="Cao H."/>
            <person name="Xiong S."/>
            <person name="Wang X."/>
            <person name="Wei L."/>
            <person name="Li C."/>
            <person name="Ma Q."/>
            <person name="Ju M."/>
            <person name="Zhao R."/>
            <person name="Li G."/>
            <person name="Mu C."/>
            <person name="Tian Q."/>
            <person name="Mei H."/>
            <person name="Zhang T."/>
            <person name="Gao T."/>
            <person name="Zhang H."/>
        </authorList>
    </citation>
    <scope>NUCLEOTIDE SEQUENCE</scope>
    <source>
        <strain evidence="5">KEN1</strain>
    </source>
</reference>
<accession>A0AAW2X154</accession>
<keyword evidence="2 3" id="KW-0808">Transferase</keyword>
<evidence type="ECO:0000256" key="2">
    <source>
        <dbReference type="ARBA" id="ARBA00022679"/>
    </source>
</evidence>
<comment type="similarity">
    <text evidence="1 3">Belongs to the sulfotransferase 1 family.</text>
</comment>
<reference evidence="5" key="1">
    <citation type="submission" date="2020-06" db="EMBL/GenBank/DDBJ databases">
        <authorList>
            <person name="Li T."/>
            <person name="Hu X."/>
            <person name="Zhang T."/>
            <person name="Song X."/>
            <person name="Zhang H."/>
            <person name="Dai N."/>
            <person name="Sheng W."/>
            <person name="Hou X."/>
            <person name="Wei L."/>
        </authorList>
    </citation>
    <scope>NUCLEOTIDE SEQUENCE</scope>
    <source>
        <strain evidence="5">KEN1</strain>
        <tissue evidence="5">Leaf</tissue>
    </source>
</reference>
<dbReference type="GO" id="GO:0008146">
    <property type="term" value="F:sulfotransferase activity"/>
    <property type="evidence" value="ECO:0007669"/>
    <property type="project" value="InterPro"/>
</dbReference>
<evidence type="ECO:0000256" key="3">
    <source>
        <dbReference type="RuleBase" id="RU361155"/>
    </source>
</evidence>
<protein>
    <recommendedName>
        <fullName evidence="3">Sulfotransferase</fullName>
        <ecNumber evidence="3">2.8.2.-</ecNumber>
    </recommendedName>
</protein>
<organism evidence="5">
    <name type="scientific">Sesamum latifolium</name>
    <dbReference type="NCBI Taxonomy" id="2727402"/>
    <lineage>
        <taxon>Eukaryota</taxon>
        <taxon>Viridiplantae</taxon>
        <taxon>Streptophyta</taxon>
        <taxon>Embryophyta</taxon>
        <taxon>Tracheophyta</taxon>
        <taxon>Spermatophyta</taxon>
        <taxon>Magnoliopsida</taxon>
        <taxon>eudicotyledons</taxon>
        <taxon>Gunneridae</taxon>
        <taxon>Pentapetalae</taxon>
        <taxon>asterids</taxon>
        <taxon>lamiids</taxon>
        <taxon>Lamiales</taxon>
        <taxon>Pedaliaceae</taxon>
        <taxon>Sesamum</taxon>
    </lineage>
</organism>
<dbReference type="Gene3D" id="3.40.50.300">
    <property type="entry name" value="P-loop containing nucleotide triphosphate hydrolases"/>
    <property type="match status" value="1"/>
</dbReference>
<evidence type="ECO:0000313" key="5">
    <source>
        <dbReference type="EMBL" id="KAL0447538.1"/>
    </source>
</evidence>
<name>A0AAW2X154_9LAMI</name>
<sequence length="217" mass="25497">MEKEWSTVEVYNRSKDEFQELLQTLEQQPNWDGRRILKYDGFWFPARCLPLILASQERFKAKGTDIILSTMPKSGTTWLKALIFSIANRKVFSIDQSPLLTSNPHILVPFLEYTIYQEQENLEPENIPRPRIFSTHMPFNILPDSIRESECRIIYIYRNPLDQFVSLHSFLLENKIETDAELLAIDEAFEMFCQGIHPFGPFCDHLLGYWNAHLKNP</sequence>
<dbReference type="EC" id="2.8.2.-" evidence="3"/>
<dbReference type="PANTHER" id="PTHR11783">
    <property type="entry name" value="SULFOTRANSFERASE SULT"/>
    <property type="match status" value="1"/>
</dbReference>
<dbReference type="AlphaFoldDB" id="A0AAW2X154"/>
<evidence type="ECO:0000259" key="4">
    <source>
        <dbReference type="Pfam" id="PF00685"/>
    </source>
</evidence>
<proteinExistence type="inferred from homology"/>
<dbReference type="EMBL" id="JACGWN010000006">
    <property type="protein sequence ID" value="KAL0447538.1"/>
    <property type="molecule type" value="Genomic_DNA"/>
</dbReference>
<gene>
    <name evidence="5" type="ORF">Slati_1881700</name>
</gene>
<dbReference type="InterPro" id="IPR027417">
    <property type="entry name" value="P-loop_NTPase"/>
</dbReference>
<dbReference type="Pfam" id="PF00685">
    <property type="entry name" value="Sulfotransfer_1"/>
    <property type="match status" value="1"/>
</dbReference>
<comment type="caution">
    <text evidence="5">The sequence shown here is derived from an EMBL/GenBank/DDBJ whole genome shotgun (WGS) entry which is preliminary data.</text>
</comment>
<dbReference type="InterPro" id="IPR000863">
    <property type="entry name" value="Sulfotransferase_dom"/>
</dbReference>
<evidence type="ECO:0000256" key="1">
    <source>
        <dbReference type="ARBA" id="ARBA00005771"/>
    </source>
</evidence>
<dbReference type="SUPFAM" id="SSF52540">
    <property type="entry name" value="P-loop containing nucleoside triphosphate hydrolases"/>
    <property type="match status" value="1"/>
</dbReference>
<feature type="domain" description="Sulfotransferase" evidence="4">
    <location>
        <begin position="64"/>
        <end position="213"/>
    </location>
</feature>